<dbReference type="PANTHER" id="PTHR37323:SF1">
    <property type="entry name" value="L-ORNITHINE N(ALPHA)-ACYLTRANSFERASE"/>
    <property type="match status" value="1"/>
</dbReference>
<organism evidence="11 12">
    <name type="scientific">Aureimonas fodinaquatilis</name>
    <dbReference type="NCBI Taxonomy" id="2565783"/>
    <lineage>
        <taxon>Bacteria</taxon>
        <taxon>Pseudomonadati</taxon>
        <taxon>Pseudomonadota</taxon>
        <taxon>Alphaproteobacteria</taxon>
        <taxon>Hyphomicrobiales</taxon>
        <taxon>Aurantimonadaceae</taxon>
        <taxon>Aureimonas</taxon>
    </lineage>
</organism>
<reference evidence="11 12" key="1">
    <citation type="submission" date="2019-08" db="EMBL/GenBank/DDBJ databases">
        <title>Aureimonas fodiniaquatilis sp. nov., isolated from a coal mine wastewater.</title>
        <authorList>
            <person name="Kim W."/>
        </authorList>
    </citation>
    <scope>NUCLEOTIDE SEQUENCE [LARGE SCALE GENOMIC DNA]</scope>
    <source>
        <strain evidence="11 12">CAU 1482</strain>
    </source>
</reference>
<keyword evidence="4" id="KW-0443">Lipid metabolism</keyword>
<dbReference type="Proteomes" id="UP000324738">
    <property type="component" value="Unassembled WGS sequence"/>
</dbReference>
<evidence type="ECO:0000256" key="1">
    <source>
        <dbReference type="ARBA" id="ARBA00005189"/>
    </source>
</evidence>
<evidence type="ECO:0000256" key="5">
    <source>
        <dbReference type="ARBA" id="ARBA00023315"/>
    </source>
</evidence>
<keyword evidence="2" id="KW-0444">Lipid biosynthesis</keyword>
<dbReference type="GO" id="GO:0043810">
    <property type="term" value="F:ornithine-acyl [acyl carrier protein] N-acyltransferase activity"/>
    <property type="evidence" value="ECO:0007669"/>
    <property type="project" value="UniProtKB-EC"/>
</dbReference>
<dbReference type="OrthoDB" id="9787072at2"/>
<dbReference type="InterPro" id="IPR016181">
    <property type="entry name" value="Acyl_CoA_acyltransferase"/>
</dbReference>
<protein>
    <recommendedName>
        <fullName evidence="8">L-ornithine N(alpha)-acyltransferase</fullName>
        <ecNumber evidence="7">2.3.2.30</ecNumber>
    </recommendedName>
</protein>
<dbReference type="EMBL" id="VTWH01000005">
    <property type="protein sequence ID" value="KAA0968553.1"/>
    <property type="molecule type" value="Genomic_DNA"/>
</dbReference>
<dbReference type="AlphaFoldDB" id="A0A5B0DQ58"/>
<keyword evidence="12" id="KW-1185">Reference proteome</keyword>
<evidence type="ECO:0000256" key="4">
    <source>
        <dbReference type="ARBA" id="ARBA00023098"/>
    </source>
</evidence>
<evidence type="ECO:0000256" key="10">
    <source>
        <dbReference type="ARBA" id="ARBA00047785"/>
    </source>
</evidence>
<dbReference type="Gene3D" id="3.40.630.30">
    <property type="match status" value="1"/>
</dbReference>
<evidence type="ECO:0000256" key="6">
    <source>
        <dbReference type="ARBA" id="ARBA00038095"/>
    </source>
</evidence>
<dbReference type="Pfam" id="PF13444">
    <property type="entry name" value="Acetyltransf_5"/>
    <property type="match status" value="1"/>
</dbReference>
<dbReference type="RefSeq" id="WP_149301502.1">
    <property type="nucleotide sequence ID" value="NZ_VTWH01000005.1"/>
</dbReference>
<dbReference type="InterPro" id="IPR052351">
    <property type="entry name" value="Ornithine_N-alpha-AT"/>
</dbReference>
<keyword evidence="5" id="KW-0012">Acyltransferase</keyword>
<comment type="similarity">
    <text evidence="6">Belongs to the acetyltransferase family. OlsB subfamily.</text>
</comment>
<comment type="catalytic activity">
    <reaction evidence="10">
        <text>a (3R)-hydroxyacyl-[ACP] + L-ornithine = a lyso-ornithine lipid + holo-[ACP] + H(+)</text>
        <dbReference type="Rhea" id="RHEA:20633"/>
        <dbReference type="Rhea" id="RHEA-COMP:9685"/>
        <dbReference type="Rhea" id="RHEA-COMP:9945"/>
        <dbReference type="ChEBI" id="CHEBI:15378"/>
        <dbReference type="ChEBI" id="CHEBI:46911"/>
        <dbReference type="ChEBI" id="CHEBI:64479"/>
        <dbReference type="ChEBI" id="CHEBI:78827"/>
        <dbReference type="ChEBI" id="CHEBI:138482"/>
        <dbReference type="EC" id="2.3.2.30"/>
    </reaction>
    <physiologicalReaction direction="left-to-right" evidence="10">
        <dbReference type="Rhea" id="RHEA:20634"/>
    </physiologicalReaction>
</comment>
<comment type="pathway">
    <text evidence="1">Lipid metabolism.</text>
</comment>
<comment type="caution">
    <text evidence="11">The sequence shown here is derived from an EMBL/GenBank/DDBJ whole genome shotgun (WGS) entry which is preliminary data.</text>
</comment>
<dbReference type="PANTHER" id="PTHR37323">
    <property type="entry name" value="GCN5-RELATED N-ACETYLTRANSFERASE"/>
    <property type="match status" value="1"/>
</dbReference>
<evidence type="ECO:0000256" key="3">
    <source>
        <dbReference type="ARBA" id="ARBA00022679"/>
    </source>
</evidence>
<comment type="function">
    <text evidence="9">Catalyzes the first step in the biosynthesis of ornithine lipids, which are phosphorus-free membrane lipids. Catalyzes the 3-hydroxyacyl-acyl carrier protein-dependent acylation of ornithine to form lyso-ornithine lipid (LOL).</text>
</comment>
<evidence type="ECO:0000313" key="11">
    <source>
        <dbReference type="EMBL" id="KAA0968553.1"/>
    </source>
</evidence>
<dbReference type="GO" id="GO:0006629">
    <property type="term" value="P:lipid metabolic process"/>
    <property type="evidence" value="ECO:0007669"/>
    <property type="project" value="UniProtKB-KW"/>
</dbReference>
<evidence type="ECO:0000256" key="8">
    <source>
        <dbReference type="ARBA" id="ARBA00039866"/>
    </source>
</evidence>
<evidence type="ECO:0000313" key="12">
    <source>
        <dbReference type="Proteomes" id="UP000324738"/>
    </source>
</evidence>
<name>A0A5B0DQ58_9HYPH</name>
<evidence type="ECO:0000256" key="2">
    <source>
        <dbReference type="ARBA" id="ARBA00022516"/>
    </source>
</evidence>
<dbReference type="SUPFAM" id="SSF55729">
    <property type="entry name" value="Acyl-CoA N-acyltransferases (Nat)"/>
    <property type="match status" value="1"/>
</dbReference>
<gene>
    <name evidence="11" type="ORF">FPY71_16855</name>
</gene>
<accession>A0A5B0DQ58</accession>
<evidence type="ECO:0000256" key="9">
    <source>
        <dbReference type="ARBA" id="ARBA00045724"/>
    </source>
</evidence>
<evidence type="ECO:0000256" key="7">
    <source>
        <dbReference type="ARBA" id="ARBA00039058"/>
    </source>
</evidence>
<proteinExistence type="inferred from homology"/>
<dbReference type="EC" id="2.3.2.30" evidence="7"/>
<keyword evidence="3 11" id="KW-0808">Transferase</keyword>
<sequence length="290" mass="32482">MREFAMSHAFRLAAPVVRFTSYDSASPVLGRIGPLETRIARSRLEVRAAQALRYRVFYQEMRAKASPLQRVRRLDSDQFDRLCDHLLVIDTSLPGTVTEQIVGTYRLLRQEMLPAGASFYTAQEFDISTLVARHPDKRFLELGRSCVLKDYRSKRTVELLWQGIWSYVLNHRIDVLFGCASFSGTDPRALELPLSFLRENARPPQEWQVTALPARRVPLGEGGSCADARRALAAMPPLLKGYLRLGGHVGDGAVVDMQFGTTDVLIVLPVANISERYVSHYGSDAGRFAA</sequence>